<dbReference type="AlphaFoldDB" id="A0A0L7QMB4"/>
<proteinExistence type="predicted"/>
<dbReference type="Proteomes" id="UP000053825">
    <property type="component" value="Unassembled WGS sequence"/>
</dbReference>
<sequence length="54" mass="6570">MNKTPRATPMHEYRFTLAYYVEGRRKVNEKEKEQALRASLVREHGRMREDNMLM</sequence>
<evidence type="ECO:0000313" key="1">
    <source>
        <dbReference type="EMBL" id="KOC59745.1"/>
    </source>
</evidence>
<name>A0A0L7QMB4_9HYME</name>
<gene>
    <name evidence="1" type="ORF">WH47_09726</name>
</gene>
<keyword evidence="2" id="KW-1185">Reference proteome</keyword>
<reference evidence="1 2" key="1">
    <citation type="submission" date="2015-07" db="EMBL/GenBank/DDBJ databases">
        <title>The genome of Habropoda laboriosa.</title>
        <authorList>
            <person name="Pan H."/>
            <person name="Kapheim K."/>
        </authorList>
    </citation>
    <scope>NUCLEOTIDE SEQUENCE [LARGE SCALE GENOMIC DNA]</scope>
    <source>
        <strain evidence="1">0110345459</strain>
    </source>
</reference>
<accession>A0A0L7QMB4</accession>
<protein>
    <submittedName>
        <fullName evidence="1">Uncharacterized protein</fullName>
    </submittedName>
</protein>
<evidence type="ECO:0000313" key="2">
    <source>
        <dbReference type="Proteomes" id="UP000053825"/>
    </source>
</evidence>
<dbReference type="EMBL" id="KQ414894">
    <property type="protein sequence ID" value="KOC59745.1"/>
    <property type="molecule type" value="Genomic_DNA"/>
</dbReference>
<organism evidence="1 2">
    <name type="scientific">Habropoda laboriosa</name>
    <dbReference type="NCBI Taxonomy" id="597456"/>
    <lineage>
        <taxon>Eukaryota</taxon>
        <taxon>Metazoa</taxon>
        <taxon>Ecdysozoa</taxon>
        <taxon>Arthropoda</taxon>
        <taxon>Hexapoda</taxon>
        <taxon>Insecta</taxon>
        <taxon>Pterygota</taxon>
        <taxon>Neoptera</taxon>
        <taxon>Endopterygota</taxon>
        <taxon>Hymenoptera</taxon>
        <taxon>Apocrita</taxon>
        <taxon>Aculeata</taxon>
        <taxon>Apoidea</taxon>
        <taxon>Anthophila</taxon>
        <taxon>Apidae</taxon>
        <taxon>Habropoda</taxon>
    </lineage>
</organism>